<proteinExistence type="predicted"/>
<feature type="signal peptide" evidence="6">
    <location>
        <begin position="1"/>
        <end position="21"/>
    </location>
</feature>
<dbReference type="AlphaFoldDB" id="A0A3S8ZT98"/>
<organism evidence="8 9">
    <name type="scientific">Iodobacter ciconiae</name>
    <dbReference type="NCBI Taxonomy" id="2496266"/>
    <lineage>
        <taxon>Bacteria</taxon>
        <taxon>Pseudomonadati</taxon>
        <taxon>Pseudomonadota</taxon>
        <taxon>Betaproteobacteria</taxon>
        <taxon>Neisseriales</taxon>
        <taxon>Chitinibacteraceae</taxon>
        <taxon>Iodobacter</taxon>
    </lineage>
</organism>
<keyword evidence="4" id="KW-0406">Ion transport</keyword>
<keyword evidence="3 6" id="KW-0732">Signal</keyword>
<dbReference type="SUPFAM" id="SSF56935">
    <property type="entry name" value="Porins"/>
    <property type="match status" value="1"/>
</dbReference>
<dbReference type="GO" id="GO:0016020">
    <property type="term" value="C:membrane"/>
    <property type="evidence" value="ECO:0007669"/>
    <property type="project" value="InterPro"/>
</dbReference>
<evidence type="ECO:0000256" key="4">
    <source>
        <dbReference type="ARBA" id="ARBA00023065"/>
    </source>
</evidence>
<dbReference type="PRINTS" id="PR00184">
    <property type="entry name" value="NEISSPPORIN"/>
</dbReference>
<evidence type="ECO:0000256" key="3">
    <source>
        <dbReference type="ARBA" id="ARBA00022729"/>
    </source>
</evidence>
<dbReference type="Proteomes" id="UP000282438">
    <property type="component" value="Chromosome"/>
</dbReference>
<protein>
    <submittedName>
        <fullName evidence="8">Porin</fullName>
    </submittedName>
</protein>
<dbReference type="InterPro" id="IPR023614">
    <property type="entry name" value="Porin_dom_sf"/>
</dbReference>
<evidence type="ECO:0000256" key="2">
    <source>
        <dbReference type="ARBA" id="ARBA00022692"/>
    </source>
</evidence>
<reference evidence="8 9" key="1">
    <citation type="submission" date="2018-12" db="EMBL/GenBank/DDBJ databases">
        <title>Complete genome sequence of Iodobacter sp. H11R3.</title>
        <authorList>
            <person name="Bae J.-W."/>
        </authorList>
    </citation>
    <scope>NUCLEOTIDE SEQUENCE [LARGE SCALE GENOMIC DNA]</scope>
    <source>
        <strain evidence="8 9">H11R3</strain>
    </source>
</reference>
<keyword evidence="1" id="KW-0813">Transport</keyword>
<evidence type="ECO:0000256" key="1">
    <source>
        <dbReference type="ARBA" id="ARBA00022448"/>
    </source>
</evidence>
<feature type="domain" description="Porin" evidence="7">
    <location>
        <begin position="9"/>
        <end position="339"/>
    </location>
</feature>
<keyword evidence="9" id="KW-1185">Reference proteome</keyword>
<sequence>MFKRALIVAAVAAACSTPAFADVSINGSAEMDLMFGTNRSTGASSSGGELYEETAIVINIDGSDQLDNGSKLKWRVAQKVATDYRYDTFGGREAWIGYAGGWGELRAGTQFVNSYLNVLDWPYGVNGSGNLLADFGTSPDKWKDSLNYMSPKFGPVSFAAQYKIGDKAGVAGKGDTNTYAYDLTGNVAFANFNIDGGYQLQNDRAFVQMALASGNGPADWADVTEAGNETRLAFLGGRATFGDFNVRALYKRNYVKYGAGTSSLDVGQWLIGGGYNFGKNSINVSYQQIMDAKLAGGVRIANGGRDKLDSGVQQFAGQWGYMLSKNTQFFVQGRYHKYDSKASTHFDGSTPDSGNSARITVGTWTGF</sequence>
<evidence type="ECO:0000256" key="6">
    <source>
        <dbReference type="SAM" id="SignalP"/>
    </source>
</evidence>
<dbReference type="Pfam" id="PF13609">
    <property type="entry name" value="Porin_4"/>
    <property type="match status" value="1"/>
</dbReference>
<dbReference type="CDD" id="cd00342">
    <property type="entry name" value="gram_neg_porins"/>
    <property type="match status" value="1"/>
</dbReference>
<keyword evidence="5" id="KW-0472">Membrane</keyword>
<dbReference type="RefSeq" id="WP_125973651.1">
    <property type="nucleotide sequence ID" value="NZ_CP034433.1"/>
</dbReference>
<evidence type="ECO:0000256" key="5">
    <source>
        <dbReference type="ARBA" id="ARBA00023237"/>
    </source>
</evidence>
<evidence type="ECO:0000313" key="8">
    <source>
        <dbReference type="EMBL" id="AZN36708.1"/>
    </source>
</evidence>
<keyword evidence="2" id="KW-0812">Transmembrane</keyword>
<dbReference type="GO" id="GO:0015288">
    <property type="term" value="F:porin activity"/>
    <property type="evidence" value="ECO:0007669"/>
    <property type="project" value="InterPro"/>
</dbReference>
<evidence type="ECO:0000259" key="7">
    <source>
        <dbReference type="Pfam" id="PF13609"/>
    </source>
</evidence>
<name>A0A3S8ZT98_9NEIS</name>
<dbReference type="GO" id="GO:0006811">
    <property type="term" value="P:monoatomic ion transport"/>
    <property type="evidence" value="ECO:0007669"/>
    <property type="project" value="UniProtKB-KW"/>
</dbReference>
<dbReference type="InterPro" id="IPR033900">
    <property type="entry name" value="Gram_neg_porin_domain"/>
</dbReference>
<evidence type="ECO:0000313" key="9">
    <source>
        <dbReference type="Proteomes" id="UP000282438"/>
    </source>
</evidence>
<gene>
    <name evidence="8" type="ORF">EJO50_09530</name>
</gene>
<feature type="chain" id="PRO_5019168971" evidence="6">
    <location>
        <begin position="22"/>
        <end position="367"/>
    </location>
</feature>
<dbReference type="PROSITE" id="PS51257">
    <property type="entry name" value="PROKAR_LIPOPROTEIN"/>
    <property type="match status" value="1"/>
</dbReference>
<dbReference type="EMBL" id="CP034433">
    <property type="protein sequence ID" value="AZN36708.1"/>
    <property type="molecule type" value="Genomic_DNA"/>
</dbReference>
<dbReference type="InterPro" id="IPR002299">
    <property type="entry name" value="Porin_Neis"/>
</dbReference>
<accession>A0A3S8ZT98</accession>
<keyword evidence="5" id="KW-0998">Cell outer membrane</keyword>
<dbReference type="KEGG" id="iod:EJO50_09530"/>
<dbReference type="Gene3D" id="2.40.160.10">
    <property type="entry name" value="Porin"/>
    <property type="match status" value="1"/>
</dbReference>
<dbReference type="OrthoDB" id="8576858at2"/>